<protein>
    <submittedName>
        <fullName evidence="3">Uncharacterized protein</fullName>
    </submittedName>
</protein>
<keyword evidence="1" id="KW-0175">Coiled coil</keyword>
<dbReference type="AlphaFoldDB" id="A0AAD8SR23"/>
<feature type="compositionally biased region" description="Polar residues" evidence="2">
    <location>
        <begin position="159"/>
        <end position="169"/>
    </location>
</feature>
<dbReference type="PANTHER" id="PTHR33026:SF7">
    <property type="entry name" value="OS03G0100275 PROTEIN"/>
    <property type="match status" value="1"/>
</dbReference>
<gene>
    <name evidence="3" type="ORF">QYE76_051006</name>
</gene>
<feature type="coiled-coil region" evidence="1">
    <location>
        <begin position="293"/>
        <end position="373"/>
    </location>
</feature>
<feature type="compositionally biased region" description="Acidic residues" evidence="2">
    <location>
        <begin position="172"/>
        <end position="184"/>
    </location>
</feature>
<sequence length="520" mass="57847">MKRIHELQNTRGKELSGIQITAYFLRIRVQPLQARKNPLWMYAGDKDVDRVSKDLSVKDLEKLVRKISSPSKKDAVPTTCRVVPYSGTNALPRVEKSKSGQSLLTTPRSPLVLRAKSRYLANPRLPLKEVESEASESTHSSPSAVSPRNKRKRGDAEGSGTSKLSSSPVEETAPEETAPEEEEPFNAYDDALVSSGDEEEEPAANVTAPMSMSHTLALSETHRTAEETSTPHQDLQRSTPATIPRASSPKRARIELGREFNIAGSSTTPALDDPLMKHFINLGTQFIGYRDTVNRLKEDLVVANKRADDLAVKLEKSEEARKKAEKDATSIEDLRKRLHEAETALSDKITQQISREENVIARLESQSRRFVREMSQDFELQKPEDDRLLDALSLLEVHGDEVRRSIFDAQAAFSRLFPYFFPKTEQPGTFAALAKSFVPKEDLGLALRQENLKIGVEGTIALVAESQQNVDWAKIGAATKLKTDKWQALIRAAKPHSKKILAFLEYKPAPSSSSAKSEVK</sequence>
<organism evidence="3 4">
    <name type="scientific">Lolium multiflorum</name>
    <name type="common">Italian ryegrass</name>
    <name type="synonym">Lolium perenne subsp. multiflorum</name>
    <dbReference type="NCBI Taxonomy" id="4521"/>
    <lineage>
        <taxon>Eukaryota</taxon>
        <taxon>Viridiplantae</taxon>
        <taxon>Streptophyta</taxon>
        <taxon>Embryophyta</taxon>
        <taxon>Tracheophyta</taxon>
        <taxon>Spermatophyta</taxon>
        <taxon>Magnoliopsida</taxon>
        <taxon>Liliopsida</taxon>
        <taxon>Poales</taxon>
        <taxon>Poaceae</taxon>
        <taxon>BOP clade</taxon>
        <taxon>Pooideae</taxon>
        <taxon>Poodae</taxon>
        <taxon>Poeae</taxon>
        <taxon>Poeae Chloroplast Group 2 (Poeae type)</taxon>
        <taxon>Loliodinae</taxon>
        <taxon>Loliinae</taxon>
        <taxon>Lolium</taxon>
    </lineage>
</organism>
<evidence type="ECO:0000256" key="1">
    <source>
        <dbReference type="SAM" id="Coils"/>
    </source>
</evidence>
<evidence type="ECO:0000313" key="4">
    <source>
        <dbReference type="Proteomes" id="UP001231189"/>
    </source>
</evidence>
<accession>A0AAD8SR23</accession>
<feature type="region of interest" description="Disordered" evidence="2">
    <location>
        <begin position="129"/>
        <end position="186"/>
    </location>
</feature>
<proteinExistence type="predicted"/>
<feature type="compositionally biased region" description="Polar residues" evidence="2">
    <location>
        <begin position="227"/>
        <end position="241"/>
    </location>
</feature>
<comment type="caution">
    <text evidence="3">The sequence shown here is derived from an EMBL/GenBank/DDBJ whole genome shotgun (WGS) entry which is preliminary data.</text>
</comment>
<feature type="compositionally biased region" description="Low complexity" evidence="2">
    <location>
        <begin position="135"/>
        <end position="147"/>
    </location>
</feature>
<feature type="region of interest" description="Disordered" evidence="2">
    <location>
        <begin position="219"/>
        <end position="247"/>
    </location>
</feature>
<dbReference type="Proteomes" id="UP001231189">
    <property type="component" value="Unassembled WGS sequence"/>
</dbReference>
<dbReference type="PANTHER" id="PTHR33026">
    <property type="entry name" value="OS06G0360600 PROTEIN"/>
    <property type="match status" value="1"/>
</dbReference>
<name>A0AAD8SR23_LOLMU</name>
<dbReference type="EMBL" id="JAUUTY010000003">
    <property type="protein sequence ID" value="KAK1662847.1"/>
    <property type="molecule type" value="Genomic_DNA"/>
</dbReference>
<keyword evidence="4" id="KW-1185">Reference proteome</keyword>
<reference evidence="3" key="1">
    <citation type="submission" date="2023-07" db="EMBL/GenBank/DDBJ databases">
        <title>A chromosome-level genome assembly of Lolium multiflorum.</title>
        <authorList>
            <person name="Chen Y."/>
            <person name="Copetti D."/>
            <person name="Kolliker R."/>
            <person name="Studer B."/>
        </authorList>
    </citation>
    <scope>NUCLEOTIDE SEQUENCE</scope>
    <source>
        <strain evidence="3">02402/16</strain>
        <tissue evidence="3">Leaf</tissue>
    </source>
</reference>
<evidence type="ECO:0000313" key="3">
    <source>
        <dbReference type="EMBL" id="KAK1662847.1"/>
    </source>
</evidence>
<evidence type="ECO:0000256" key="2">
    <source>
        <dbReference type="SAM" id="MobiDB-lite"/>
    </source>
</evidence>